<dbReference type="OrthoDB" id="287716at2"/>
<dbReference type="RefSeq" id="WP_013768983.1">
    <property type="nucleotide sequence ID" value="NC_015511.1"/>
</dbReference>
<sequence length="181" mass="19660">MQSILIIVLAALLNSSAIPVCVTMDHLMVGTKYGRSSGQRPSAFVFTENGIDVHVDRYAKTPGGYAFYQAQIESATPTFGTKNVINVNNISLIFNFHRWPSGVQKVTLDFLEKGEFQNLSINGSQVYKGSLTKVPSRIGSIRITSTWSSAKGNKGTLELTGQIKTLSIGGQELWIDNVCGS</sequence>
<dbReference type="KEGG" id="hhy:Halhy_6650"/>
<organism evidence="1 2">
    <name type="scientific">Haliscomenobacter hydrossis (strain ATCC 27775 / DSM 1100 / LMG 10767 / O)</name>
    <dbReference type="NCBI Taxonomy" id="760192"/>
    <lineage>
        <taxon>Bacteria</taxon>
        <taxon>Pseudomonadati</taxon>
        <taxon>Bacteroidota</taxon>
        <taxon>Saprospiria</taxon>
        <taxon>Saprospirales</taxon>
        <taxon>Haliscomenobacteraceae</taxon>
        <taxon>Haliscomenobacter</taxon>
    </lineage>
</organism>
<proteinExistence type="predicted"/>
<keyword evidence="2" id="KW-1185">Reference proteome</keyword>
<keyword evidence="1" id="KW-0614">Plasmid</keyword>
<geneLocation type="plasmid" evidence="1 2">
    <name>pHALHY01</name>
</geneLocation>
<accession>F4L7V8</accession>
<dbReference type="EMBL" id="CP002692">
    <property type="protein sequence ID" value="AEE54466.1"/>
    <property type="molecule type" value="Genomic_DNA"/>
</dbReference>
<dbReference type="HOGENOM" id="CLU_1487087_0_0_10"/>
<reference evidence="1 2" key="1">
    <citation type="journal article" date="2011" name="Stand. Genomic Sci.">
        <title>Complete genome sequence of Haliscomenobacter hydrossis type strain (O).</title>
        <authorList>
            <consortium name="US DOE Joint Genome Institute (JGI-PGF)"/>
            <person name="Daligault H."/>
            <person name="Lapidus A."/>
            <person name="Zeytun A."/>
            <person name="Nolan M."/>
            <person name="Lucas S."/>
            <person name="Del Rio T.G."/>
            <person name="Tice H."/>
            <person name="Cheng J.F."/>
            <person name="Tapia R."/>
            <person name="Han C."/>
            <person name="Goodwin L."/>
            <person name="Pitluck S."/>
            <person name="Liolios K."/>
            <person name="Pagani I."/>
            <person name="Ivanova N."/>
            <person name="Huntemann M."/>
            <person name="Mavromatis K."/>
            <person name="Mikhailova N."/>
            <person name="Pati A."/>
            <person name="Chen A."/>
            <person name="Palaniappan K."/>
            <person name="Land M."/>
            <person name="Hauser L."/>
            <person name="Brambilla E.M."/>
            <person name="Rohde M."/>
            <person name="Verbarg S."/>
            <person name="Goker M."/>
            <person name="Bristow J."/>
            <person name="Eisen J.A."/>
            <person name="Markowitz V."/>
            <person name="Hugenholtz P."/>
            <person name="Kyrpides N.C."/>
            <person name="Klenk H.P."/>
            <person name="Woyke T."/>
        </authorList>
    </citation>
    <scope>NUCLEOTIDE SEQUENCE [LARGE SCALE GENOMIC DNA]</scope>
    <source>
        <strain evidence="2">ATCC 27775 / DSM 1100 / LMG 10767 / O</strain>
        <plasmid evidence="2">Plasmid pHALHY01</plasmid>
    </source>
</reference>
<evidence type="ECO:0000313" key="2">
    <source>
        <dbReference type="Proteomes" id="UP000008461"/>
    </source>
</evidence>
<evidence type="ECO:0000313" key="1">
    <source>
        <dbReference type="EMBL" id="AEE54466.1"/>
    </source>
</evidence>
<dbReference type="Proteomes" id="UP000008461">
    <property type="component" value="Plasmid pHALHY01"/>
</dbReference>
<name>F4L7V8_HALH1</name>
<dbReference type="AlphaFoldDB" id="F4L7V8"/>
<gene>
    <name evidence="1" type="ordered locus">Halhy_6650</name>
</gene>
<protein>
    <submittedName>
        <fullName evidence="1">Uncharacterized protein</fullName>
    </submittedName>
</protein>
<reference key="2">
    <citation type="submission" date="2011-04" db="EMBL/GenBank/DDBJ databases">
        <title>Complete sequence of plasmid 1 of Haliscomenobacter hydrossis DSM 1100.</title>
        <authorList>
            <consortium name="US DOE Joint Genome Institute (JGI-PGF)"/>
            <person name="Lucas S."/>
            <person name="Han J."/>
            <person name="Lapidus A."/>
            <person name="Bruce D."/>
            <person name="Goodwin L."/>
            <person name="Pitluck S."/>
            <person name="Peters L."/>
            <person name="Kyrpides N."/>
            <person name="Mavromatis K."/>
            <person name="Ivanova N."/>
            <person name="Ovchinnikova G."/>
            <person name="Pagani I."/>
            <person name="Daligault H."/>
            <person name="Detter J.C."/>
            <person name="Han C."/>
            <person name="Land M."/>
            <person name="Hauser L."/>
            <person name="Markowitz V."/>
            <person name="Cheng J.-F."/>
            <person name="Hugenholtz P."/>
            <person name="Woyke T."/>
            <person name="Wu D."/>
            <person name="Verbarg S."/>
            <person name="Frueling A."/>
            <person name="Brambilla E."/>
            <person name="Klenk H.-P."/>
            <person name="Eisen J.A."/>
        </authorList>
    </citation>
    <scope>NUCLEOTIDE SEQUENCE</scope>
    <source>
        <strain>DSM 1100</strain>
    </source>
</reference>